<keyword evidence="2" id="KW-1185">Reference proteome</keyword>
<proteinExistence type="predicted"/>
<evidence type="ECO:0000313" key="2">
    <source>
        <dbReference type="Proteomes" id="UP000265703"/>
    </source>
</evidence>
<dbReference type="AlphaFoldDB" id="A0A397S1J0"/>
<feature type="non-terminal residue" evidence="1">
    <location>
        <position position="107"/>
    </location>
</feature>
<gene>
    <name evidence="1" type="ORF">C1645_792772</name>
</gene>
<protein>
    <recommendedName>
        <fullName evidence="3">Serine-threonine/tyrosine-protein kinase catalytic domain-containing protein</fullName>
    </recommendedName>
</protein>
<dbReference type="OrthoDB" id="2442502at2759"/>
<dbReference type="Gene3D" id="1.10.510.10">
    <property type="entry name" value="Transferase(Phosphotransferase) domain 1"/>
    <property type="match status" value="1"/>
</dbReference>
<dbReference type="InterPro" id="IPR011009">
    <property type="entry name" value="Kinase-like_dom_sf"/>
</dbReference>
<dbReference type="Proteomes" id="UP000265703">
    <property type="component" value="Unassembled WGS sequence"/>
</dbReference>
<sequence>MNDSEAPKCYIDLMKRCLDSNPDHRPNAIEIHKLIESFYNSYTSYIKGKSFTIEIKKQFKEAEDYRKKHLSNYKKIKQHPQAIYTSRLFEPITPKYIESECIKCAII</sequence>
<reference evidence="1 2" key="1">
    <citation type="submission" date="2018-06" db="EMBL/GenBank/DDBJ databases">
        <title>Comparative genomics reveals the genomic features of Rhizophagus irregularis, R. cerebriforme, R. diaphanum and Gigaspora rosea, and their symbiotic lifestyle signature.</title>
        <authorList>
            <person name="Morin E."/>
            <person name="San Clemente H."/>
            <person name="Chen E.C.H."/>
            <person name="De La Providencia I."/>
            <person name="Hainaut M."/>
            <person name="Kuo A."/>
            <person name="Kohler A."/>
            <person name="Murat C."/>
            <person name="Tang N."/>
            <person name="Roy S."/>
            <person name="Loubradou J."/>
            <person name="Henrissat B."/>
            <person name="Grigoriev I.V."/>
            <person name="Corradi N."/>
            <person name="Roux C."/>
            <person name="Martin F.M."/>
        </authorList>
    </citation>
    <scope>NUCLEOTIDE SEQUENCE [LARGE SCALE GENOMIC DNA]</scope>
    <source>
        <strain evidence="1 2">DAOM 227022</strain>
    </source>
</reference>
<comment type="caution">
    <text evidence="1">The sequence shown here is derived from an EMBL/GenBank/DDBJ whole genome shotgun (WGS) entry which is preliminary data.</text>
</comment>
<dbReference type="EMBL" id="QKYT01000994">
    <property type="protein sequence ID" value="RIA80320.1"/>
    <property type="molecule type" value="Genomic_DNA"/>
</dbReference>
<dbReference type="SUPFAM" id="SSF56112">
    <property type="entry name" value="Protein kinase-like (PK-like)"/>
    <property type="match status" value="1"/>
</dbReference>
<name>A0A397S1J0_9GLOM</name>
<organism evidence="1 2">
    <name type="scientific">Glomus cerebriforme</name>
    <dbReference type="NCBI Taxonomy" id="658196"/>
    <lineage>
        <taxon>Eukaryota</taxon>
        <taxon>Fungi</taxon>
        <taxon>Fungi incertae sedis</taxon>
        <taxon>Mucoromycota</taxon>
        <taxon>Glomeromycotina</taxon>
        <taxon>Glomeromycetes</taxon>
        <taxon>Glomerales</taxon>
        <taxon>Glomeraceae</taxon>
        <taxon>Glomus</taxon>
    </lineage>
</organism>
<evidence type="ECO:0008006" key="3">
    <source>
        <dbReference type="Google" id="ProtNLM"/>
    </source>
</evidence>
<accession>A0A397S1J0</accession>
<evidence type="ECO:0000313" key="1">
    <source>
        <dbReference type="EMBL" id="RIA80320.1"/>
    </source>
</evidence>